<dbReference type="AlphaFoldDB" id="A0A2S4L8L7"/>
<dbReference type="EMBL" id="PKSG01000102">
    <property type="protein sequence ID" value="POR38782.1"/>
    <property type="molecule type" value="Genomic_DNA"/>
</dbReference>
<protein>
    <submittedName>
        <fullName evidence="1">Uncharacterized protein</fullName>
    </submittedName>
</protein>
<keyword evidence="2" id="KW-1185">Reference proteome</keyword>
<reference evidence="1 2" key="1">
    <citation type="submission" date="2018-01" db="EMBL/GenBank/DDBJ databases">
        <title>Harnessing the power of phylogenomics to disentangle the directionality and signatures of interkingdom host jumping in the parasitic fungal genus Tolypocladium.</title>
        <authorList>
            <person name="Quandt C.A."/>
            <person name="Patterson W."/>
            <person name="Spatafora J.W."/>
        </authorList>
    </citation>
    <scope>NUCLEOTIDE SEQUENCE [LARGE SCALE GENOMIC DNA]</scope>
    <source>
        <strain evidence="1 2">NRBC 100945</strain>
    </source>
</reference>
<comment type="caution">
    <text evidence="1">The sequence shown here is derived from an EMBL/GenBank/DDBJ whole genome shotgun (WGS) entry which is preliminary data.</text>
</comment>
<evidence type="ECO:0000313" key="1">
    <source>
        <dbReference type="EMBL" id="POR38782.1"/>
    </source>
</evidence>
<evidence type="ECO:0000313" key="2">
    <source>
        <dbReference type="Proteomes" id="UP000237481"/>
    </source>
</evidence>
<accession>A0A2S4L8L7</accession>
<organism evidence="1 2">
    <name type="scientific">Tolypocladium paradoxum</name>
    <dbReference type="NCBI Taxonomy" id="94208"/>
    <lineage>
        <taxon>Eukaryota</taxon>
        <taxon>Fungi</taxon>
        <taxon>Dikarya</taxon>
        <taxon>Ascomycota</taxon>
        <taxon>Pezizomycotina</taxon>
        <taxon>Sordariomycetes</taxon>
        <taxon>Hypocreomycetidae</taxon>
        <taxon>Hypocreales</taxon>
        <taxon>Ophiocordycipitaceae</taxon>
        <taxon>Tolypocladium</taxon>
    </lineage>
</organism>
<sequence>MAARILVKCSSETIPGKPIDRRTTMANIACQHRFGRDFDESNDGLHSAGQYILDHCRCYFLIDIGPRGSQDPEVCYFRWNGEALCDQRVTPPLIWHLTNTYPFNPDPKDIKSLSDEEYKTRYGEEAFRKLITSRIKVKRKMSKELSSEERRFLEEHPKLADTF</sequence>
<name>A0A2S4L8L7_9HYPO</name>
<dbReference type="Proteomes" id="UP000237481">
    <property type="component" value="Unassembled WGS sequence"/>
</dbReference>
<gene>
    <name evidence="1" type="ORF">TPAR_01019</name>
</gene>
<proteinExistence type="predicted"/>
<dbReference type="OrthoDB" id="4907064at2759"/>